<dbReference type="InterPro" id="IPR015943">
    <property type="entry name" value="WD40/YVTN_repeat-like_dom_sf"/>
</dbReference>
<dbReference type="PANTHER" id="PTHR22889:SF0">
    <property type="entry name" value="WD REPEAT-CONTAINING PROTEIN 89"/>
    <property type="match status" value="1"/>
</dbReference>
<evidence type="ECO:0000256" key="1">
    <source>
        <dbReference type="ARBA" id="ARBA00022574"/>
    </source>
</evidence>
<dbReference type="EMBL" id="LGST01000013">
    <property type="protein sequence ID" value="KNE01306.1"/>
    <property type="molecule type" value="Genomic_DNA"/>
</dbReference>
<feature type="repeat" description="WD" evidence="3">
    <location>
        <begin position="163"/>
        <end position="205"/>
    </location>
</feature>
<gene>
    <name evidence="5" type="ORF">QG37_01613</name>
</gene>
<comment type="caution">
    <text evidence="5">The sequence shown here is derived from an EMBL/GenBank/DDBJ whole genome shotgun (WGS) entry which is preliminary data.</text>
</comment>
<dbReference type="PANTHER" id="PTHR22889">
    <property type="entry name" value="WD REPEAT-CONTAINING PROTEIN 89"/>
    <property type="match status" value="1"/>
</dbReference>
<sequence length="404" mass="45353">MREDHLVPNIFKLSATMNAKEIFAWRAQEDVWILQLLHFPNVSGGSFVASTSSGGLALFSIANFNQVPLMANEKAHESSINSIAKVNDNVFVSASSDGLKVWDLHKGLEKPVASFTNAKKSNFLSVASSPDGALVAGGTELVGVDSELHIWDWRSQELVKSLVDSHHDDITDIKFHPTLTHYLMSGSTDGYVNVYDLRESDEDEALHQVINYNSVHTCNFIRERRILVLSHMETLLFSELNNADYENPQEPQPRDVGDLRVWPHCEYVVEVSPLGYAAFGANLEKALSVMPFNCKTEEFDTSSIVSFPGAHGEEVVRDVLLVPGSRLAITCGEDGGIKAWELPVELEGVTAIGEQKPTEVKKKDKKDKKKDGEKEERKRRKKEKKEKKEKKRERRGKDSRFKPY</sequence>
<evidence type="ECO:0000313" key="5">
    <source>
        <dbReference type="EMBL" id="KNE01306.1"/>
    </source>
</evidence>
<feature type="compositionally biased region" description="Basic residues" evidence="4">
    <location>
        <begin position="377"/>
        <end position="394"/>
    </location>
</feature>
<feature type="compositionally biased region" description="Basic and acidic residues" evidence="4">
    <location>
        <begin position="395"/>
        <end position="404"/>
    </location>
</feature>
<dbReference type="Pfam" id="PF00400">
    <property type="entry name" value="WD40"/>
    <property type="match status" value="3"/>
</dbReference>
<evidence type="ECO:0000256" key="3">
    <source>
        <dbReference type="PROSITE-ProRule" id="PRU00221"/>
    </source>
</evidence>
<dbReference type="PROSITE" id="PS50082">
    <property type="entry name" value="WD_REPEATS_2"/>
    <property type="match status" value="1"/>
</dbReference>
<evidence type="ECO:0000256" key="4">
    <source>
        <dbReference type="SAM" id="MobiDB-lite"/>
    </source>
</evidence>
<dbReference type="InterPro" id="IPR001680">
    <property type="entry name" value="WD40_rpt"/>
</dbReference>
<dbReference type="SMART" id="SM00320">
    <property type="entry name" value="WD40"/>
    <property type="match status" value="4"/>
</dbReference>
<name>A0A0L0P5I4_CANAR</name>
<keyword evidence="1 3" id="KW-0853">WD repeat</keyword>
<dbReference type="InterPro" id="IPR039328">
    <property type="entry name" value="WDR89"/>
</dbReference>
<dbReference type="Proteomes" id="UP000037122">
    <property type="component" value="Unassembled WGS sequence"/>
</dbReference>
<proteinExistence type="predicted"/>
<reference evidence="6" key="1">
    <citation type="journal article" date="2015" name="BMC Genomics">
        <title>Draft genome of a commonly misdiagnosed multidrug resistant pathogen Candida auris.</title>
        <authorList>
            <person name="Chatterjee S."/>
            <person name="Alampalli S.V."/>
            <person name="Nageshan R.K."/>
            <person name="Chettiar S.T."/>
            <person name="Joshi S."/>
            <person name="Tatu U.S."/>
        </authorList>
    </citation>
    <scope>NUCLEOTIDE SEQUENCE [LARGE SCALE GENOMIC DNA]</scope>
    <source>
        <strain evidence="6">6684</strain>
    </source>
</reference>
<dbReference type="VEuPathDB" id="FungiDB:QG37_01613"/>
<protein>
    <submittedName>
        <fullName evidence="5">Wd repeat</fullName>
    </submittedName>
</protein>
<dbReference type="VEuPathDB" id="FungiDB:B9J08_000751"/>
<dbReference type="VEuPathDB" id="FungiDB:CJI97_000752"/>
<keyword evidence="2" id="KW-0677">Repeat</keyword>
<dbReference type="VEuPathDB" id="FungiDB:CJJ07_000588"/>
<dbReference type="PROSITE" id="PS50294">
    <property type="entry name" value="WD_REPEATS_REGION"/>
    <property type="match status" value="1"/>
</dbReference>
<dbReference type="AlphaFoldDB" id="A0A0L0P5I4"/>
<organism evidence="5 6">
    <name type="scientific">Candidozyma auris</name>
    <name type="common">Yeast</name>
    <name type="synonym">Candida auris</name>
    <dbReference type="NCBI Taxonomy" id="498019"/>
    <lineage>
        <taxon>Eukaryota</taxon>
        <taxon>Fungi</taxon>
        <taxon>Dikarya</taxon>
        <taxon>Ascomycota</taxon>
        <taxon>Saccharomycotina</taxon>
        <taxon>Pichiomycetes</taxon>
        <taxon>Metschnikowiaceae</taxon>
        <taxon>Candidozyma</taxon>
    </lineage>
</organism>
<accession>A0A0L0P5I4</accession>
<dbReference type="VEuPathDB" id="FungiDB:CJJ09_002711"/>
<dbReference type="Gene3D" id="2.130.10.10">
    <property type="entry name" value="YVTN repeat-like/Quinoprotein amine dehydrogenase"/>
    <property type="match status" value="1"/>
</dbReference>
<dbReference type="SUPFAM" id="SSF50978">
    <property type="entry name" value="WD40 repeat-like"/>
    <property type="match status" value="1"/>
</dbReference>
<dbReference type="VEuPathDB" id="FungiDB:CJI96_0003348"/>
<evidence type="ECO:0000256" key="2">
    <source>
        <dbReference type="ARBA" id="ARBA00022737"/>
    </source>
</evidence>
<evidence type="ECO:0000313" key="6">
    <source>
        <dbReference type="Proteomes" id="UP000037122"/>
    </source>
</evidence>
<dbReference type="InterPro" id="IPR036322">
    <property type="entry name" value="WD40_repeat_dom_sf"/>
</dbReference>
<feature type="region of interest" description="Disordered" evidence="4">
    <location>
        <begin position="352"/>
        <end position="404"/>
    </location>
</feature>